<accession>A0A133P8N6</accession>
<evidence type="ECO:0000313" key="5">
    <source>
        <dbReference type="EMBL" id="TQW15812.1"/>
    </source>
</evidence>
<evidence type="ECO:0000313" key="4">
    <source>
        <dbReference type="EMBL" id="KAB1951040.1"/>
    </source>
</evidence>
<comment type="similarity">
    <text evidence="1 3">Belongs to the CutC family.</text>
</comment>
<dbReference type="RefSeq" id="WP_003646900.1">
    <property type="nucleotide sequence ID" value="NZ_CABOGQ010000008.1"/>
</dbReference>
<proteinExistence type="inferred from homology"/>
<dbReference type="OMA" id="HRAFDQC"/>
<evidence type="ECO:0000256" key="2">
    <source>
        <dbReference type="ARBA" id="ARBA00022490"/>
    </source>
</evidence>
<protein>
    <recommendedName>
        <fullName evidence="3">PF03932 family protein CutC</fullName>
    </recommendedName>
</protein>
<comment type="subcellular location">
    <subcellularLocation>
        <location evidence="3">Cytoplasm</location>
    </subcellularLocation>
</comment>
<dbReference type="EMBL" id="SRMD01000054">
    <property type="protein sequence ID" value="TQW15812.1"/>
    <property type="molecule type" value="Genomic_DNA"/>
</dbReference>
<reference evidence="4 7" key="2">
    <citation type="submission" date="2019-09" db="EMBL/GenBank/DDBJ databases">
        <title>Investigation of probiotic properties of different lactic acid bacteria.</title>
        <authorList>
            <person name="Jaomanjaka F."/>
            <person name="Blanc P."/>
        </authorList>
    </citation>
    <scope>NUCLEOTIDE SEQUENCE [LARGE SCALE GENOMIC DNA]</scope>
    <source>
        <strain evidence="4 7">BIO6369</strain>
    </source>
</reference>
<dbReference type="GO" id="GO:0005507">
    <property type="term" value="F:copper ion binding"/>
    <property type="evidence" value="ECO:0007669"/>
    <property type="project" value="TreeGrafter"/>
</dbReference>
<dbReference type="HAMAP" id="MF_00795">
    <property type="entry name" value="CutC"/>
    <property type="match status" value="1"/>
</dbReference>
<dbReference type="PANTHER" id="PTHR12598">
    <property type="entry name" value="COPPER HOMEOSTASIS PROTEIN CUTC"/>
    <property type="match status" value="1"/>
</dbReference>
<dbReference type="Pfam" id="PF03932">
    <property type="entry name" value="CutC"/>
    <property type="match status" value="1"/>
</dbReference>
<dbReference type="GeneID" id="29640049"/>
<evidence type="ECO:0000313" key="6">
    <source>
        <dbReference type="Proteomes" id="UP000316012"/>
    </source>
</evidence>
<comment type="caution">
    <text evidence="3">Once thought to be involved in copper homeostasis, experiments in E.coli have shown this is not the case.</text>
</comment>
<keyword evidence="2 3" id="KW-0963">Cytoplasm</keyword>
<dbReference type="eggNOG" id="COG3142">
    <property type="taxonomic scope" value="Bacteria"/>
</dbReference>
<dbReference type="AlphaFoldDB" id="A0A133P8N6"/>
<dbReference type="PANTHER" id="PTHR12598:SF0">
    <property type="entry name" value="COPPER HOMEOSTASIS PROTEIN CUTC HOMOLOG"/>
    <property type="match status" value="1"/>
</dbReference>
<organism evidence="4 7">
    <name type="scientific">Lactobacillus gasseri</name>
    <dbReference type="NCBI Taxonomy" id="1596"/>
    <lineage>
        <taxon>Bacteria</taxon>
        <taxon>Bacillati</taxon>
        <taxon>Bacillota</taxon>
        <taxon>Bacilli</taxon>
        <taxon>Lactobacillales</taxon>
        <taxon>Lactobacillaceae</taxon>
        <taxon>Lactobacillus</taxon>
    </lineage>
</organism>
<dbReference type="GO" id="GO:0005737">
    <property type="term" value="C:cytoplasm"/>
    <property type="evidence" value="ECO:0007669"/>
    <property type="project" value="UniProtKB-SubCell"/>
</dbReference>
<dbReference type="OrthoDB" id="9815677at2"/>
<dbReference type="Proteomes" id="UP000316012">
    <property type="component" value="Unassembled WGS sequence"/>
</dbReference>
<evidence type="ECO:0000313" key="7">
    <source>
        <dbReference type="Proteomes" id="UP000460112"/>
    </source>
</evidence>
<name>A0A133P8N6_LACGS</name>
<evidence type="ECO:0000256" key="3">
    <source>
        <dbReference type="HAMAP-Rule" id="MF_00795"/>
    </source>
</evidence>
<keyword evidence="6" id="KW-1185">Reference proteome</keyword>
<reference evidence="5 6" key="1">
    <citation type="submission" date="2019-04" db="EMBL/GenBank/DDBJ databases">
        <title>Lactobacillus gasseri 7171 assembly.</title>
        <authorList>
            <person name="Joris B.R."/>
            <person name="Giguere D."/>
        </authorList>
    </citation>
    <scope>NUCLEOTIDE SEQUENCE [LARGE SCALE GENOMIC DNA]</scope>
    <source>
        <strain evidence="5 6">7171</strain>
    </source>
</reference>
<dbReference type="EMBL" id="WBOA01000001">
    <property type="protein sequence ID" value="KAB1951040.1"/>
    <property type="molecule type" value="Genomic_DNA"/>
</dbReference>
<sequence length="214" mass="23562">MIKEVCVENFTNVPLMIKRGANRIELNNDLAAGGTTPSFGVIKKTVEFAHRYKVPVIVMIRPRSGNFVYTADELEIMNNDIQMCSLLNADGIAFGCLTNNKQLDKTAMKQLIATAHAGNIEVVMHMAFDELIASKQKEALEWLSKNKVVRILTHGGSLDRPITDCFENLKELNKQAKDKIEILPGGGITDENVNSVIETIGVTQAHGTKILGKI</sequence>
<dbReference type="FunFam" id="3.20.20.380:FF:000003">
    <property type="entry name" value="Copper homeostasis protein CutC"/>
    <property type="match status" value="1"/>
</dbReference>
<evidence type="ECO:0000256" key="1">
    <source>
        <dbReference type="ARBA" id="ARBA00007768"/>
    </source>
</evidence>
<dbReference type="Proteomes" id="UP000460112">
    <property type="component" value="Unassembled WGS sequence"/>
</dbReference>
<dbReference type="InterPro" id="IPR036822">
    <property type="entry name" value="CutC-like_dom_sf"/>
</dbReference>
<dbReference type="InterPro" id="IPR005627">
    <property type="entry name" value="CutC-like"/>
</dbReference>
<dbReference type="STRING" id="324831.LGAS_1429"/>
<dbReference type="Gene3D" id="3.20.20.380">
    <property type="entry name" value="Copper homeostasis (CutC) domain"/>
    <property type="match status" value="1"/>
</dbReference>
<dbReference type="SUPFAM" id="SSF110395">
    <property type="entry name" value="CutC-like"/>
    <property type="match status" value="1"/>
</dbReference>
<comment type="caution">
    <text evidence="4">The sequence shown here is derived from an EMBL/GenBank/DDBJ whole genome shotgun (WGS) entry which is preliminary data.</text>
</comment>
<gene>
    <name evidence="3" type="primary">cutC</name>
    <name evidence="4" type="ORF">F8244_00670</name>
    <name evidence="5" type="ORF">FIPPAONL_00472</name>
</gene>